<proteinExistence type="inferred from homology"/>
<dbReference type="Pfam" id="PF06058">
    <property type="entry name" value="DCP1"/>
    <property type="match status" value="1"/>
</dbReference>
<feature type="region of interest" description="Disordered" evidence="5">
    <location>
        <begin position="259"/>
        <end position="297"/>
    </location>
</feature>
<gene>
    <name evidence="6" type="ORF">IWW39_002446</name>
</gene>
<dbReference type="InterPro" id="IPR010334">
    <property type="entry name" value="Dcp1"/>
</dbReference>
<dbReference type="SUPFAM" id="SSF50729">
    <property type="entry name" value="PH domain-like"/>
    <property type="match status" value="1"/>
</dbReference>
<reference evidence="6" key="1">
    <citation type="submission" date="2022-07" db="EMBL/GenBank/DDBJ databases">
        <title>Phylogenomic reconstructions and comparative analyses of Kickxellomycotina fungi.</title>
        <authorList>
            <person name="Reynolds N.K."/>
            <person name="Stajich J.E."/>
            <person name="Barry K."/>
            <person name="Grigoriev I.V."/>
            <person name="Crous P."/>
            <person name="Smith M.E."/>
        </authorList>
    </citation>
    <scope>NUCLEOTIDE SEQUENCE</scope>
    <source>
        <strain evidence="6">CBS 109367</strain>
    </source>
</reference>
<organism evidence="6 7">
    <name type="scientific">Coemansia spiralis</name>
    <dbReference type="NCBI Taxonomy" id="417178"/>
    <lineage>
        <taxon>Eukaryota</taxon>
        <taxon>Fungi</taxon>
        <taxon>Fungi incertae sedis</taxon>
        <taxon>Zoopagomycota</taxon>
        <taxon>Kickxellomycotina</taxon>
        <taxon>Kickxellomycetes</taxon>
        <taxon>Kickxellales</taxon>
        <taxon>Kickxellaceae</taxon>
        <taxon>Coemansia</taxon>
    </lineage>
</organism>
<feature type="compositionally biased region" description="Low complexity" evidence="5">
    <location>
        <begin position="270"/>
        <end position="287"/>
    </location>
</feature>
<keyword evidence="7" id="KW-1185">Reference proteome</keyword>
<dbReference type="InterPro" id="IPR011993">
    <property type="entry name" value="PH-like_dom_sf"/>
</dbReference>
<dbReference type="GO" id="GO:0006397">
    <property type="term" value="P:mRNA processing"/>
    <property type="evidence" value="ECO:0007669"/>
    <property type="project" value="UniProtKB-KW"/>
</dbReference>
<dbReference type="PANTHER" id="PTHR16290:SF0">
    <property type="entry name" value="DECAPPING PROTEIN 1, ISOFORM A"/>
    <property type="match status" value="1"/>
</dbReference>
<dbReference type="GO" id="GO:0000932">
    <property type="term" value="C:P-body"/>
    <property type="evidence" value="ECO:0007669"/>
    <property type="project" value="TreeGrafter"/>
</dbReference>
<dbReference type="Proteomes" id="UP001151516">
    <property type="component" value="Unassembled WGS sequence"/>
</dbReference>
<protein>
    <submittedName>
        <fullName evidence="6">Uncharacterized protein</fullName>
    </submittedName>
</protein>
<sequence length="502" mass="53901">MTPSKLSNDARKKLAANLQVLRRYDDQIEAIIDTTSHVVLYQFQDTTQEWKNKEVEGALFIYKRYSAPYYGFTIMNRLGLENFTEHLGGDMSFQTSDQIIMYTSRSGILGVWIYEEADRVRIPEQLGACCKSVKSAFSGQSPQRLYPKNSDEEKEFERLYPRSRSNSRKGAGPEHQGNSNALSAIVNHSRQKPQNQKKGAGDSGAAAGASAKVLDLASKMQAIGIDVNGGPEGLDPGANARALPSDPAIIMARKSVKPLETGAAGGDGGQKPQQQQQQQLNQSTQAQPGSSALEFGSPLSVPAVHASNANYHSAGVPQPASPVLHPAPSPFPPSNIATPLPGTQQVVYGQPMAQYWYHPQMAASPVVNRSAHASPAPPNFGGMAPGMYAFPQLPLGHPGHPGTAHVSPPMMHSMGGGNPSVAHNLAEQLVSLVRQRMNSAQPGPVAADAGSQQKPALSPDALKVQRDYCREWLIRVIQADDELVDAFAQRFPPPIFPPAGGQ</sequence>
<dbReference type="OrthoDB" id="440673at2759"/>
<dbReference type="CDD" id="cd09804">
    <property type="entry name" value="Dcp1"/>
    <property type="match status" value="1"/>
</dbReference>
<comment type="caution">
    <text evidence="6">The sequence shown here is derived from an EMBL/GenBank/DDBJ whole genome shotgun (WGS) entry which is preliminary data.</text>
</comment>
<evidence type="ECO:0000313" key="6">
    <source>
        <dbReference type="EMBL" id="KAJ2688103.1"/>
    </source>
</evidence>
<dbReference type="EMBL" id="JANBTX010000054">
    <property type="protein sequence ID" value="KAJ2688103.1"/>
    <property type="molecule type" value="Genomic_DNA"/>
</dbReference>
<evidence type="ECO:0000256" key="2">
    <source>
        <dbReference type="ARBA" id="ARBA00008778"/>
    </source>
</evidence>
<dbReference type="GO" id="GO:0000290">
    <property type="term" value="P:deadenylation-dependent decapping of nuclear-transcribed mRNA"/>
    <property type="evidence" value="ECO:0007669"/>
    <property type="project" value="InterPro"/>
</dbReference>
<evidence type="ECO:0000256" key="4">
    <source>
        <dbReference type="ARBA" id="ARBA00022664"/>
    </source>
</evidence>
<keyword evidence="4" id="KW-0507">mRNA processing</keyword>
<feature type="region of interest" description="Disordered" evidence="5">
    <location>
        <begin position="139"/>
        <end position="179"/>
    </location>
</feature>
<dbReference type="GO" id="GO:0031087">
    <property type="term" value="P:deadenylation-independent decapping of nuclear-transcribed mRNA"/>
    <property type="evidence" value="ECO:0007669"/>
    <property type="project" value="TreeGrafter"/>
</dbReference>
<name>A0A9W8L5A1_9FUNG</name>
<evidence type="ECO:0000256" key="5">
    <source>
        <dbReference type="SAM" id="MobiDB-lite"/>
    </source>
</evidence>
<accession>A0A9W8L5A1</accession>
<evidence type="ECO:0000256" key="3">
    <source>
        <dbReference type="ARBA" id="ARBA00022490"/>
    </source>
</evidence>
<dbReference type="Gene3D" id="2.30.29.30">
    <property type="entry name" value="Pleckstrin-homology domain (PH domain)/Phosphotyrosine-binding domain (PTB)"/>
    <property type="match status" value="1"/>
</dbReference>
<dbReference type="GO" id="GO:0008047">
    <property type="term" value="F:enzyme activator activity"/>
    <property type="evidence" value="ECO:0007669"/>
    <property type="project" value="InterPro"/>
</dbReference>
<keyword evidence="3" id="KW-0963">Cytoplasm</keyword>
<comment type="similarity">
    <text evidence="2">Belongs to the DCP1 family.</text>
</comment>
<feature type="region of interest" description="Disordered" evidence="5">
    <location>
        <begin position="439"/>
        <end position="458"/>
    </location>
</feature>
<comment type="subcellular location">
    <subcellularLocation>
        <location evidence="1">Cytoplasm</location>
    </subcellularLocation>
</comment>
<feature type="region of interest" description="Disordered" evidence="5">
    <location>
        <begin position="317"/>
        <end position="338"/>
    </location>
</feature>
<feature type="compositionally biased region" description="Basic and acidic residues" evidence="5">
    <location>
        <begin position="149"/>
        <end position="160"/>
    </location>
</feature>
<evidence type="ECO:0000313" key="7">
    <source>
        <dbReference type="Proteomes" id="UP001151516"/>
    </source>
</evidence>
<evidence type="ECO:0000256" key="1">
    <source>
        <dbReference type="ARBA" id="ARBA00004496"/>
    </source>
</evidence>
<dbReference type="AlphaFoldDB" id="A0A9W8L5A1"/>
<dbReference type="GO" id="GO:0003729">
    <property type="term" value="F:mRNA binding"/>
    <property type="evidence" value="ECO:0007669"/>
    <property type="project" value="TreeGrafter"/>
</dbReference>
<dbReference type="PANTHER" id="PTHR16290">
    <property type="entry name" value="TRANSCRIPTION FACTOR SMIF DECAPPING ENZYME DCP1"/>
    <property type="match status" value="1"/>
</dbReference>